<organism evidence="4 5">
    <name type="scientific">Undibacterium umbellatum</name>
    <dbReference type="NCBI Taxonomy" id="2762300"/>
    <lineage>
        <taxon>Bacteria</taxon>
        <taxon>Pseudomonadati</taxon>
        <taxon>Pseudomonadota</taxon>
        <taxon>Betaproteobacteria</taxon>
        <taxon>Burkholderiales</taxon>
        <taxon>Oxalobacteraceae</taxon>
        <taxon>Undibacterium</taxon>
    </lineage>
</organism>
<feature type="domain" description="DUF4347" evidence="3">
    <location>
        <begin position="48"/>
        <end position="198"/>
    </location>
</feature>
<gene>
    <name evidence="4" type="ORF">H8L47_21515</name>
</gene>
<evidence type="ECO:0000256" key="1">
    <source>
        <dbReference type="SAM" id="MobiDB-lite"/>
    </source>
</evidence>
<dbReference type="InterPro" id="IPR025282">
    <property type="entry name" value="DUF4214"/>
</dbReference>
<reference evidence="4 5" key="1">
    <citation type="submission" date="2020-08" db="EMBL/GenBank/DDBJ databases">
        <title>Novel species isolated from subtropical streams in China.</title>
        <authorList>
            <person name="Lu H."/>
        </authorList>
    </citation>
    <scope>NUCLEOTIDE SEQUENCE [LARGE SCALE GENOMIC DNA]</scope>
    <source>
        <strain evidence="4 5">NL8W</strain>
    </source>
</reference>
<evidence type="ECO:0000259" key="3">
    <source>
        <dbReference type="Pfam" id="PF14252"/>
    </source>
</evidence>
<evidence type="ECO:0000313" key="5">
    <source>
        <dbReference type="Proteomes" id="UP000646911"/>
    </source>
</evidence>
<evidence type="ECO:0000313" key="4">
    <source>
        <dbReference type="EMBL" id="MBC3910146.1"/>
    </source>
</evidence>
<dbReference type="SUPFAM" id="SSF51126">
    <property type="entry name" value="Pectin lyase-like"/>
    <property type="match status" value="1"/>
</dbReference>
<protein>
    <submittedName>
        <fullName evidence="4">DUF4347 domain-containing protein</fullName>
    </submittedName>
</protein>
<dbReference type="Gene3D" id="1.10.3130.20">
    <property type="entry name" value="Phycobilisome linker domain"/>
    <property type="match status" value="2"/>
</dbReference>
<dbReference type="NCBIfam" id="NF041766">
    <property type="entry name" value="choice_anch_U"/>
    <property type="match status" value="1"/>
</dbReference>
<dbReference type="RefSeq" id="WP_186955653.1">
    <property type="nucleotide sequence ID" value="NZ_JACOFX010000014.1"/>
</dbReference>
<proteinExistence type="predicted"/>
<feature type="region of interest" description="Disordered" evidence="1">
    <location>
        <begin position="3108"/>
        <end position="3160"/>
    </location>
</feature>
<feature type="domain" description="DUF4214" evidence="2">
    <location>
        <begin position="3339"/>
        <end position="3386"/>
    </location>
</feature>
<dbReference type="InterPro" id="IPR006626">
    <property type="entry name" value="PbH1"/>
</dbReference>
<sequence length="3548" mass="355860">MIPTNTSPNNQAQDADHASLPVVQPTPVLQAAAPALAPSPAQVGPHEIVFVDTTLQNWQSLIKDIKPGTEVITLDPLKNGVQQMADALQGKADITAVHIVSHGGEGYLVMGNTMLSSYNLADYQVSMASIHKALAPGADILLYGCDVAKGEAGSSFVNQLAKATGADVAASTNDTGVRGDWTLEYHSGTVESTAISAQQYEYDLATIKVTNLNDSGAGSLRAAITSATGNAAADTIVFDPALFASGAATLTLTSGEINVAASASNADALTIVGPGENLLTISGNNNSRIFAAYGGGDTSPLSLSGMTFTNGKGINADSGYGGGAITFQNSGSLTLDHVIITNSTATKQGAGLLFSDTNSNVTISNSTISNNTSTATFSSGNGGGAYVSGKQVVISNTTISGNSGSSLGRYGGGIAVGSSTSATLTNVTIANNSTGTPADAAGGGAGISIQGSGLTTIVNSTIVGNSFTGANAPSSGGGGLYLRGTNLTLKNTIIANNSSTNGTTNDTDVFVGTSGTLTGSNNIVLTTIGASGTNSLTGTITTLGSALGSLAFNGGPVQTIAIAASSNAISAGTTTGAPTTDARGAGRGGTVDIGAYEFSDNNTFNFAGVVSPNTGAIDVPANYDLVIEFGTAVTAVAAKNIVIYRQSDNAVLETIAANDGAKVTFSAGTGGANSKVTINPTATFAGNTGYYVLIDSGAFQDGGSNTYNGISSNATWTFTSIAIPTSITSATYDASTGVLVVTGTDITNGGTIDVTKLTLTGQGGSYTLTGATSNPTASSATSFTVTLGAADKIAVNGVLNNNGTTSATGAITFNLAAAANWDVTAAASADLTGNGVTVSNVTAPTLESATYDANTGTLVVTGTNLVSAIGSNNDITANKISIRGEGNVTYVLTDTPDVDITSATSFTLILSAADKAGLNQYINKDGTLPTSASSLYLVKGADDWNTVITGGDIKDIVNNFITVSNVQVPTITSATYNASTGSLVVTGTGFTHLNNGGTDDIVANKFTMTGEGGSTYTLTDTANVEITSNTTFTLLLSATDKSGVNQIINKNGASSTGGTTYNLAAAEDWAAGADPAVVVADLTGNGITANTVAAPDVTSATYDASTGTLVVTGTGFTHRAGAINDIIANKFTLTGQGGSTYALTDTANVEITSDTSFTLVLSTADKSGLRTLLNNNGTQSVGGTTYNLAAADDWANGADAALNVADLTGNGITVSNVVSPTITSATYDASTGVLTVTGTNMLTGDAIDATKLSLTGEGGSYTLTVDTSNPTASSATSFTVTLGAVDKLAVNGVLNKNGTTAVDTTTFNLAAAAGWDSTVNASADLTSNGVTVSNVTAPTITSATYDGTTHQFVITGTNLVKTIGATNDVNISTLTITGEGGATRTLSTTGNVEVTSATSFTFTLAGADIVAVDSLLNKNGTSSASSSTTYNIAAADDWNSAITGGNIADLTGNGITVSNAAPSILSSTYDAATGMLTVSAANIATNDVIDVTKLSVTGEGGSYTLTAATSNPSAASATSFIVTLGAADKLAINGILNKNGTTAVDTTTFNLAAAASWDQTRTSGADLTGNAVTVSNVTAPTITSATYDGTTHVFTITGTNLVKTIGATNDVNISTLTITGEGGATRTLSTTGNVEVTSATSFTFTLAGADIVAVDNLLNKNGTSSASSATTYNLAVADDWNSAITGGNIQDLTGNGITVSNAAPSILSSTYDAATGILSVSAVNIVGGDTIDVSKLSITGQAGSYTLTSANVTASSSTAFAVTLNAADKLAINGILNNNGTTAVDTTTFNLAAAANWDATTASSADLTGNAVTVSNVTAPTITSATYDGTSHVFTVTGTNLVKTIGATNDVNISTLTITGEGGATRTLSTTGNVEVTSATSFTFTLAGADIVAVDNLLNKNGTSSASSATTYNLAVADDWNSAITGGNIQDLTGNGITVSNAAPSILSSTYDAATGILSVSAVNIVGGDTIDVSKLSITGQAGSYTLTSANVTASSSTAFAVTLNATDKLAINGILNNNGTTAVDTTTFNLAAAANWDATTASSADLTGNAVTVSNVTAPTITSATYDGTTNVLTVTGTNLVKTIGATNDVTMSKLTITGEGGATYTLSATGNVEVTSATSFTVTLTGADIGGVAALLNKNGTSSVSSTTYNIAAADDWNSAITGGNIQDLTGNGITVSNAAPSIISSTYDAATGILSVTAVNIVGGDTIDVSKLSLVGQGGGSYTLTTPNVTASSSTAFAVTLNAADKLAVNGLLNKTGTTAVDATTFNLAAAASWDATTTSGADLTGNAVTVSNVSAPTITSATYDVTTHVLTVTGTGLVSTLGATNDITVSALTIKGEGGVVRTLSTTGNVEVTSATSFAVTLAGTDQTTVEGLFNKNGTTSTGGTTYNLAAADDWDSVITGGNIAVTTAPITVSNVAVPTITSSVYNASTGVLTVTGTGLTGLTGATNDIVANKFSLQGEGGASYTLTTTSNVEITSATSFTLTLSAADRLGANLIMNKNGTSSTSVNTYNLIANEDWNAGADAAVVIADLTGNGVTVTNVVAPTVTSATYNVGTGVLVVTGNNFLSLTGASNDITANRIRFLGQGAINYTLTDTPNIDITSNTSFTMTMSVADKTQLALKLNKDGNSSTDSTTYNIGMLEDWNTGAATAVVIADLFGNFITVTGNNVAPVIGGVVAGQTVTETTTVSPFTGVTITDPDVGASETIIISLDTAAKGAFTAASLAATGFSTADGGLTYTHAAGTPAAVEAAIRGLVFQPAAGRVPVGGTETTTFTISANDGIASAVLNNTTTVIATGVNAAPTNITLSNAAVQQGSADNTSVGTLTAVDPNPGDTAAFTLVTGNGTNDKDNSKFTISGNSLVAKNPVGMTPGNYSVFVRATDALGAAYEKSFTIAVGDNVAPVATGITRIQPENTSLGTIEYKVSFSEAVTGVNAAAFALATTGTAAGTISSVTQLDPSTYSVRITGLTGDGTLGLNLKGSGTGIVDTSSLPLNGGFTGQLYQVDHTAPTTGIGSVRLSNDDGVSATDFITTISNQTISGSLTAGLLAGETVQVSLDNGANWINTLATAGSTTWNLPNQLLSGSNTLKVRVIDLAGNSSLEVAQPFSINTGTDNPNSGSSDADGDGITQGTEAEVPNLKGEGNGDGNGDGIPDQSQKNVSSLMWHNNTAATQHYVTLANSNFLSQTNVNTTVAPATLPAELSMQYGMITTQLTDLTAGQETTMSLYTDAIGPVNGYWVQDKAGTWTNIATNIATVNGKLKVDFKITDGGLFDADGKVDGKISLVGGLGFKTTIPTNPSTSLPGDKDGDGIPDAIEAKVGTKVDVKDNDVLHRSDLFAMQLYRDVLFREADAAGVQYWQQQIDSGKMSRAQVAASFMESAEFQSGIGGITRLYFGAFDRLPDREGLAYWMQAQKDGMNLSKISSSFVASAEFQKTYGALDNTAFVDRVYQNVLHRGSDAAGKAYWLGQLGNGLSRGDMLAGFTESTEFKANSQSKVSLTLDYIGLLGRAPDQATFDALLAQSGTDTVTLIGQFINSPEYLARFMAG</sequence>
<dbReference type="Proteomes" id="UP000646911">
    <property type="component" value="Unassembled WGS sequence"/>
</dbReference>
<dbReference type="InterPro" id="IPR059226">
    <property type="entry name" value="Choice_anch_Q_dom"/>
</dbReference>
<dbReference type="InterPro" id="IPR025592">
    <property type="entry name" value="DUF4347"/>
</dbReference>
<feature type="compositionally biased region" description="Polar residues" evidence="1">
    <location>
        <begin position="3108"/>
        <end position="3123"/>
    </location>
</feature>
<comment type="caution">
    <text evidence="4">The sequence shown here is derived from an EMBL/GenBank/DDBJ whole genome shotgun (WGS) entry which is preliminary data.</text>
</comment>
<dbReference type="InterPro" id="IPR053784">
    <property type="entry name" value="Choice_anch_U_dom"/>
</dbReference>
<dbReference type="Pfam" id="PF13946">
    <property type="entry name" value="DUF4214"/>
    <property type="match status" value="2"/>
</dbReference>
<accession>A0ABR6ZEH5</accession>
<dbReference type="Pfam" id="PF14252">
    <property type="entry name" value="DUF4347"/>
    <property type="match status" value="1"/>
</dbReference>
<dbReference type="InterPro" id="IPR038255">
    <property type="entry name" value="PBS_linker_sf"/>
</dbReference>
<evidence type="ECO:0000259" key="2">
    <source>
        <dbReference type="Pfam" id="PF13946"/>
    </source>
</evidence>
<keyword evidence="5" id="KW-1185">Reference proteome</keyword>
<dbReference type="EMBL" id="JACOFX010000014">
    <property type="protein sequence ID" value="MBC3910146.1"/>
    <property type="molecule type" value="Genomic_DNA"/>
</dbReference>
<feature type="domain" description="DUF4214" evidence="2">
    <location>
        <begin position="3426"/>
        <end position="3493"/>
    </location>
</feature>
<dbReference type="InterPro" id="IPR011050">
    <property type="entry name" value="Pectin_lyase_fold/virulence"/>
</dbReference>
<dbReference type="SMART" id="SM00710">
    <property type="entry name" value="PbH1"/>
    <property type="match status" value="12"/>
</dbReference>
<dbReference type="NCBIfam" id="NF041518">
    <property type="entry name" value="choice_anch_Q"/>
    <property type="match status" value="1"/>
</dbReference>
<name>A0ABR6ZEH5_9BURK</name>